<organism evidence="1 2">
    <name type="scientific">Candidatus Nitrosocosmicus franklandianus</name>
    <dbReference type="NCBI Taxonomy" id="1798806"/>
    <lineage>
        <taxon>Archaea</taxon>
        <taxon>Nitrososphaerota</taxon>
        <taxon>Nitrososphaeria</taxon>
        <taxon>Nitrososphaerales</taxon>
        <taxon>Nitrososphaeraceae</taxon>
        <taxon>Candidatus Nitrosocosmicus</taxon>
    </lineage>
</organism>
<dbReference type="Proteomes" id="UP000294299">
    <property type="component" value="Chromosome NFRAN"/>
</dbReference>
<dbReference type="KEGG" id="nfn:NFRAN_2938"/>
<dbReference type="EMBL" id="LR216287">
    <property type="protein sequence ID" value="VFJ15261.1"/>
    <property type="molecule type" value="Genomic_DNA"/>
</dbReference>
<gene>
    <name evidence="1" type="ORF">NFRAN_2938</name>
</gene>
<dbReference type="AlphaFoldDB" id="A0A484IDQ7"/>
<evidence type="ECO:0000313" key="1">
    <source>
        <dbReference type="EMBL" id="VFJ15261.1"/>
    </source>
</evidence>
<accession>A0A484IDQ7</accession>
<proteinExistence type="predicted"/>
<keyword evidence="2" id="KW-1185">Reference proteome</keyword>
<protein>
    <submittedName>
        <fullName evidence="1">Uncharacterized protein</fullName>
    </submittedName>
</protein>
<reference evidence="1 2" key="1">
    <citation type="submission" date="2019-02" db="EMBL/GenBank/DDBJ databases">
        <authorList>
            <person name="Lehtovirta-Morley E L."/>
        </authorList>
    </citation>
    <scope>NUCLEOTIDE SEQUENCE [LARGE SCALE GENOMIC DNA]</scope>
    <source>
        <strain evidence="1">NFRAN1</strain>
    </source>
</reference>
<name>A0A484IDQ7_9ARCH</name>
<sequence length="57" mass="6556">MIENTYAISFICFNYAVTDITVYGKYSSIYLNVLISAHPVWYLQISIFCGINARIQI</sequence>
<evidence type="ECO:0000313" key="2">
    <source>
        <dbReference type="Proteomes" id="UP000294299"/>
    </source>
</evidence>